<protein>
    <submittedName>
        <fullName evidence="2">Toxin-antitoxin system, antitoxin component</fullName>
    </submittedName>
</protein>
<proteinExistence type="inferred from homology"/>
<sequence length="78" mass="8749">MPTQVITISDLKNRIGDLITFITEGGSVILEKDSKPFARLIPISDKKKKRIAGLNKGEIWTSDDFDDPLPDSFWTGEK</sequence>
<dbReference type="AlphaFoldDB" id="A0A975BDZ9"/>
<evidence type="ECO:0000313" key="2">
    <source>
        <dbReference type="EMBL" id="QTA83616.1"/>
    </source>
</evidence>
<gene>
    <name evidence="2" type="ORF">dnl_60290</name>
</gene>
<dbReference type="InterPro" id="IPR036165">
    <property type="entry name" value="YefM-like_sf"/>
</dbReference>
<dbReference type="Proteomes" id="UP000663720">
    <property type="component" value="Chromosome"/>
</dbReference>
<organism evidence="2 3">
    <name type="scientific">Desulfonema limicola</name>
    <dbReference type="NCBI Taxonomy" id="45656"/>
    <lineage>
        <taxon>Bacteria</taxon>
        <taxon>Pseudomonadati</taxon>
        <taxon>Thermodesulfobacteriota</taxon>
        <taxon>Desulfobacteria</taxon>
        <taxon>Desulfobacterales</taxon>
        <taxon>Desulfococcaceae</taxon>
        <taxon>Desulfonema</taxon>
    </lineage>
</organism>
<dbReference type="KEGG" id="dli:dnl_60290"/>
<comment type="similarity">
    <text evidence="1">Belongs to the phD/YefM antitoxin family.</text>
</comment>
<keyword evidence="3" id="KW-1185">Reference proteome</keyword>
<evidence type="ECO:0000313" key="3">
    <source>
        <dbReference type="Proteomes" id="UP000663720"/>
    </source>
</evidence>
<evidence type="ECO:0000256" key="1">
    <source>
        <dbReference type="ARBA" id="ARBA00009981"/>
    </source>
</evidence>
<reference evidence="2" key="1">
    <citation type="journal article" date="2021" name="Microb. Physiol.">
        <title>Proteogenomic Insights into the Physiology of Marine, Sulfate-Reducing, Filamentous Desulfonema limicola and Desulfonema magnum.</title>
        <authorList>
            <person name="Schnaars V."/>
            <person name="Wohlbrand L."/>
            <person name="Scheve S."/>
            <person name="Hinrichs C."/>
            <person name="Reinhardt R."/>
            <person name="Rabus R."/>
        </authorList>
    </citation>
    <scope>NUCLEOTIDE SEQUENCE</scope>
    <source>
        <strain evidence="2">5ac10</strain>
    </source>
</reference>
<dbReference type="SUPFAM" id="SSF143120">
    <property type="entry name" value="YefM-like"/>
    <property type="match status" value="1"/>
</dbReference>
<dbReference type="RefSeq" id="WP_207689429.1">
    <property type="nucleotide sequence ID" value="NZ_CP061799.1"/>
</dbReference>
<name>A0A975BDZ9_9BACT</name>
<dbReference type="EMBL" id="CP061799">
    <property type="protein sequence ID" value="QTA83616.1"/>
    <property type="molecule type" value="Genomic_DNA"/>
</dbReference>
<accession>A0A975BDZ9</accession>
<dbReference type="NCBIfam" id="TIGR01552">
    <property type="entry name" value="phd_fam"/>
    <property type="match status" value="1"/>
</dbReference>